<dbReference type="GO" id="GO:0052621">
    <property type="term" value="F:diguanylate cyclase activity"/>
    <property type="evidence" value="ECO:0007669"/>
    <property type="project" value="TreeGrafter"/>
</dbReference>
<keyword evidence="1" id="KW-0812">Transmembrane</keyword>
<accession>A0A1M5CJ19</accession>
<keyword evidence="4" id="KW-1185">Reference proteome</keyword>
<keyword evidence="1" id="KW-0472">Membrane</keyword>
<evidence type="ECO:0000313" key="3">
    <source>
        <dbReference type="EMBL" id="SHF54686.1"/>
    </source>
</evidence>
<dbReference type="NCBIfam" id="TIGR00254">
    <property type="entry name" value="GGDEF"/>
    <property type="match status" value="1"/>
</dbReference>
<dbReference type="CDD" id="cd01949">
    <property type="entry name" value="GGDEF"/>
    <property type="match status" value="1"/>
</dbReference>
<dbReference type="Pfam" id="PF00990">
    <property type="entry name" value="GGDEF"/>
    <property type="match status" value="1"/>
</dbReference>
<feature type="transmembrane region" description="Helical" evidence="1">
    <location>
        <begin position="198"/>
        <end position="215"/>
    </location>
</feature>
<dbReference type="PROSITE" id="PS50887">
    <property type="entry name" value="GGDEF"/>
    <property type="match status" value="1"/>
</dbReference>
<keyword evidence="1" id="KW-1133">Transmembrane helix</keyword>
<dbReference type="EMBL" id="FQVI01000041">
    <property type="protein sequence ID" value="SHF54686.1"/>
    <property type="molecule type" value="Genomic_DNA"/>
</dbReference>
<dbReference type="Gene3D" id="3.30.70.270">
    <property type="match status" value="1"/>
</dbReference>
<protein>
    <submittedName>
        <fullName evidence="3">Diguanylate cyclase (GGDEF) domain-containing protein</fullName>
    </submittedName>
</protein>
<dbReference type="SUPFAM" id="SSF55073">
    <property type="entry name" value="Nucleotide cyclase"/>
    <property type="match status" value="1"/>
</dbReference>
<dbReference type="InterPro" id="IPR000160">
    <property type="entry name" value="GGDEF_dom"/>
</dbReference>
<feature type="transmembrane region" description="Helical" evidence="1">
    <location>
        <begin position="91"/>
        <end position="114"/>
    </location>
</feature>
<evidence type="ECO:0000259" key="2">
    <source>
        <dbReference type="PROSITE" id="PS50887"/>
    </source>
</evidence>
<dbReference type="InterPro" id="IPR050469">
    <property type="entry name" value="Diguanylate_Cyclase"/>
</dbReference>
<proteinExistence type="predicted"/>
<dbReference type="SMART" id="SM00267">
    <property type="entry name" value="GGDEF"/>
    <property type="match status" value="1"/>
</dbReference>
<dbReference type="STRING" id="1122155.SAMN02745158_04169"/>
<dbReference type="OrthoDB" id="9805474at2"/>
<gene>
    <name evidence="3" type="ORF">SAMN02745158_04169</name>
</gene>
<feature type="transmembrane region" description="Helical" evidence="1">
    <location>
        <begin position="169"/>
        <end position="192"/>
    </location>
</feature>
<feature type="transmembrane region" description="Helical" evidence="1">
    <location>
        <begin position="7"/>
        <end position="24"/>
    </location>
</feature>
<dbReference type="RefSeq" id="WP_139249515.1">
    <property type="nucleotide sequence ID" value="NZ_FQVI01000041.1"/>
</dbReference>
<dbReference type="PANTHER" id="PTHR45138">
    <property type="entry name" value="REGULATORY COMPONENTS OF SENSORY TRANSDUCTION SYSTEM"/>
    <property type="match status" value="1"/>
</dbReference>
<dbReference type="AlphaFoldDB" id="A0A1M5CJ19"/>
<dbReference type="InterPro" id="IPR029787">
    <property type="entry name" value="Nucleotide_cyclase"/>
</dbReference>
<dbReference type="InterPro" id="IPR043128">
    <property type="entry name" value="Rev_trsase/Diguanyl_cyclase"/>
</dbReference>
<name>A0A1M5CJ19_9CLOT</name>
<evidence type="ECO:0000256" key="1">
    <source>
        <dbReference type="SAM" id="Phobius"/>
    </source>
</evidence>
<organism evidence="3 4">
    <name type="scientific">Lactonifactor longoviformis DSM 17459</name>
    <dbReference type="NCBI Taxonomy" id="1122155"/>
    <lineage>
        <taxon>Bacteria</taxon>
        <taxon>Bacillati</taxon>
        <taxon>Bacillota</taxon>
        <taxon>Clostridia</taxon>
        <taxon>Eubacteriales</taxon>
        <taxon>Clostridiaceae</taxon>
        <taxon>Lactonifactor</taxon>
    </lineage>
</organism>
<reference evidence="3 4" key="1">
    <citation type="submission" date="2016-11" db="EMBL/GenBank/DDBJ databases">
        <authorList>
            <person name="Jaros S."/>
            <person name="Januszkiewicz K."/>
            <person name="Wedrychowicz H."/>
        </authorList>
    </citation>
    <scope>NUCLEOTIDE SEQUENCE [LARGE SCALE GENOMIC DNA]</scope>
    <source>
        <strain evidence="3 4">DSM 17459</strain>
    </source>
</reference>
<evidence type="ECO:0000313" key="4">
    <source>
        <dbReference type="Proteomes" id="UP000184245"/>
    </source>
</evidence>
<feature type="transmembrane region" description="Helical" evidence="1">
    <location>
        <begin position="126"/>
        <end position="148"/>
    </location>
</feature>
<feature type="transmembrane region" description="Helical" evidence="1">
    <location>
        <begin position="44"/>
        <end position="70"/>
    </location>
</feature>
<sequence>MPLHMYWGLGLLVPVFCTLLYGYMSRKALEALGYPNASSVWAYFSRFFFSVLLFTLWGMYNIPLPLVYILAYTDKLFRLLRKKESRAKELFLINLTHLTTMALHMILIGIFSLITQSEMYELLQHPFWRILTIGIVLTVNSVVAEMIPRWNIVLEVLRTQSESAEARPFMIFLWFCNAFLLLDSLLCVAKIAWGLLPLFLIGSTVLLEFYLIRFLKHLYAVLKKHYLEEEHYRLIEKLEQQDREAADLRSKSVLDPMTNIFTRRYLADKMESLAAAKESFSFVYIDLDHLKQVNDRDGHHAGDLYLMRFVQEFGSLLRRDDIFSRVGGDEFAVLLPGCEKDAAANRMEDIRRYMTEKSDSCISFSYGIAHVSGNTGDSPEQIFRRADQEMYLDKQARRR</sequence>
<dbReference type="PANTHER" id="PTHR45138:SF9">
    <property type="entry name" value="DIGUANYLATE CYCLASE DGCM-RELATED"/>
    <property type="match status" value="1"/>
</dbReference>
<feature type="domain" description="GGDEF" evidence="2">
    <location>
        <begin position="278"/>
        <end position="399"/>
    </location>
</feature>
<dbReference type="Proteomes" id="UP000184245">
    <property type="component" value="Unassembled WGS sequence"/>
</dbReference>